<keyword evidence="6 11" id="KW-0812">Transmembrane</keyword>
<dbReference type="Gene3D" id="3.30.460.20">
    <property type="entry name" value="CorA soluble domain-like"/>
    <property type="match status" value="1"/>
</dbReference>
<evidence type="ECO:0000256" key="11">
    <source>
        <dbReference type="SAM" id="Phobius"/>
    </source>
</evidence>
<dbReference type="InterPro" id="IPR045863">
    <property type="entry name" value="CorA_TM1_TM2"/>
</dbReference>
<evidence type="ECO:0000256" key="4">
    <source>
        <dbReference type="ARBA" id="ARBA00022475"/>
    </source>
</evidence>
<evidence type="ECO:0000256" key="7">
    <source>
        <dbReference type="ARBA" id="ARBA00022833"/>
    </source>
</evidence>
<dbReference type="PANTHER" id="PTHR46494">
    <property type="entry name" value="CORA FAMILY METAL ION TRANSPORTER (EUROFUNG)"/>
    <property type="match status" value="1"/>
</dbReference>
<dbReference type="SUPFAM" id="SSF143865">
    <property type="entry name" value="CorA soluble domain-like"/>
    <property type="match status" value="1"/>
</dbReference>
<dbReference type="InterPro" id="IPR002523">
    <property type="entry name" value="MgTranspt_CorA/ZnTranspt_ZntB"/>
</dbReference>
<dbReference type="KEGG" id="acob:P0Y56_08040"/>
<keyword evidence="3" id="KW-0813">Transport</keyword>
<evidence type="ECO:0000256" key="5">
    <source>
        <dbReference type="ARBA" id="ARBA00022519"/>
    </source>
</evidence>
<dbReference type="GO" id="GO:0015095">
    <property type="term" value="F:magnesium ion transmembrane transporter activity"/>
    <property type="evidence" value="ECO:0007669"/>
    <property type="project" value="TreeGrafter"/>
</dbReference>
<keyword evidence="7" id="KW-0862">Zinc</keyword>
<sequence>MTQQITDYDIEEGHGPLLFGRVLDGNGGARPLRWRDVQHWRPGVSPEVIWIHLNRDTEGLSDWLQAATGMPEPTAELLVSDDSRPRSFREGKNTLVAILRGINYNPDAAPEDMVSLQLWSDGRRIITLRSAPMQTPRHVMGELDASRGPEDAGRLISDLVEVMIARMNRAIVEMNAHIDKIEIAAVDCEPEEVLGQISAIRRYCLALKRHMSPQHEALERIAHTAPEWFEDHDRREIEESIERLRRYLDDIDISKESALVLQDEMRARALARSEAVSYKLTMVAGVFLPLTFLTGLLGINVGGMPGVNDWRAFWIVVAMCVAVLVGTMFLFRKWKWF</sequence>
<dbReference type="AlphaFoldDB" id="A0AAJ5XBG9"/>
<organism evidence="12 13">
    <name type="scientific">Candidatus Andeanibacterium colombiense</name>
    <dbReference type="NCBI Taxonomy" id="3121345"/>
    <lineage>
        <taxon>Bacteria</taxon>
        <taxon>Pseudomonadati</taxon>
        <taxon>Pseudomonadota</taxon>
        <taxon>Alphaproteobacteria</taxon>
        <taxon>Sphingomonadales</taxon>
        <taxon>Sphingomonadaceae</taxon>
        <taxon>Candidatus Andeanibacterium</taxon>
    </lineage>
</organism>
<keyword evidence="8 11" id="KW-1133">Transmembrane helix</keyword>
<gene>
    <name evidence="12" type="ORF">P0Y56_08040</name>
</gene>
<keyword evidence="5" id="KW-0997">Cell inner membrane</keyword>
<feature type="transmembrane region" description="Helical" evidence="11">
    <location>
        <begin position="276"/>
        <end position="299"/>
    </location>
</feature>
<evidence type="ECO:0000256" key="3">
    <source>
        <dbReference type="ARBA" id="ARBA00022448"/>
    </source>
</evidence>
<dbReference type="GO" id="GO:0050897">
    <property type="term" value="F:cobalt ion binding"/>
    <property type="evidence" value="ECO:0007669"/>
    <property type="project" value="TreeGrafter"/>
</dbReference>
<dbReference type="GO" id="GO:0000287">
    <property type="term" value="F:magnesium ion binding"/>
    <property type="evidence" value="ECO:0007669"/>
    <property type="project" value="TreeGrafter"/>
</dbReference>
<accession>A0AAJ5XBG9</accession>
<evidence type="ECO:0000256" key="10">
    <source>
        <dbReference type="ARBA" id="ARBA00023136"/>
    </source>
</evidence>
<dbReference type="Gene3D" id="1.20.58.340">
    <property type="entry name" value="Magnesium transport protein CorA, transmembrane region"/>
    <property type="match status" value="2"/>
</dbReference>
<evidence type="ECO:0000256" key="1">
    <source>
        <dbReference type="ARBA" id="ARBA00004651"/>
    </source>
</evidence>
<reference evidence="12" key="1">
    <citation type="submission" date="2023-03" db="EMBL/GenBank/DDBJ databases">
        <title>Andean soil-derived lignocellulolytic bacterial consortium as a source of novel taxa and putative plastic-active enzymes.</title>
        <authorList>
            <person name="Diaz-Garcia L."/>
            <person name="Chuvochina M."/>
            <person name="Feuerriegel G."/>
            <person name="Bunk B."/>
            <person name="Sproer C."/>
            <person name="Streit W.R."/>
            <person name="Rodriguez L.M."/>
            <person name="Overmann J."/>
            <person name="Jimenez D.J."/>
        </authorList>
    </citation>
    <scope>NUCLEOTIDE SEQUENCE</scope>
    <source>
        <strain evidence="12">MAG 26</strain>
    </source>
</reference>
<evidence type="ECO:0000313" key="13">
    <source>
        <dbReference type="Proteomes" id="UP001218362"/>
    </source>
</evidence>
<keyword evidence="9" id="KW-0406">Ion transport</keyword>
<evidence type="ECO:0000313" key="12">
    <source>
        <dbReference type="EMBL" id="WEK48231.1"/>
    </source>
</evidence>
<keyword evidence="4" id="KW-1003">Cell membrane</keyword>
<feature type="transmembrane region" description="Helical" evidence="11">
    <location>
        <begin position="311"/>
        <end position="331"/>
    </location>
</feature>
<dbReference type="InterPro" id="IPR045861">
    <property type="entry name" value="CorA_cytoplasmic_dom"/>
</dbReference>
<keyword evidence="10 11" id="KW-0472">Membrane</keyword>
<dbReference type="Pfam" id="PF01544">
    <property type="entry name" value="CorA"/>
    <property type="match status" value="1"/>
</dbReference>
<name>A0AAJ5XBG9_9SPHN</name>
<evidence type="ECO:0000256" key="2">
    <source>
        <dbReference type="ARBA" id="ARBA00009765"/>
    </source>
</evidence>
<dbReference type="GO" id="GO:0015087">
    <property type="term" value="F:cobalt ion transmembrane transporter activity"/>
    <property type="evidence" value="ECO:0007669"/>
    <property type="project" value="TreeGrafter"/>
</dbReference>
<comment type="subcellular location">
    <subcellularLocation>
        <location evidence="1">Cell membrane</location>
        <topology evidence="1">Multi-pass membrane protein</topology>
    </subcellularLocation>
</comment>
<proteinExistence type="inferred from homology"/>
<evidence type="ECO:0000256" key="8">
    <source>
        <dbReference type="ARBA" id="ARBA00022989"/>
    </source>
</evidence>
<evidence type="ECO:0000256" key="9">
    <source>
        <dbReference type="ARBA" id="ARBA00023065"/>
    </source>
</evidence>
<dbReference type="GO" id="GO:0005886">
    <property type="term" value="C:plasma membrane"/>
    <property type="evidence" value="ECO:0007669"/>
    <property type="project" value="UniProtKB-SubCell"/>
</dbReference>
<dbReference type="EMBL" id="CP119316">
    <property type="protein sequence ID" value="WEK48231.1"/>
    <property type="molecule type" value="Genomic_DNA"/>
</dbReference>
<protein>
    <submittedName>
        <fullName evidence="12">CorA family divalent cation transporter</fullName>
    </submittedName>
</protein>
<dbReference type="PANTHER" id="PTHR46494:SF3">
    <property type="entry name" value="ZINC TRANSPORT PROTEIN ZNTB"/>
    <property type="match status" value="1"/>
</dbReference>
<dbReference type="Proteomes" id="UP001218362">
    <property type="component" value="Chromosome"/>
</dbReference>
<comment type="similarity">
    <text evidence="2">Belongs to the CorA metal ion transporter (MIT) (TC 1.A.35) family.</text>
</comment>
<dbReference type="SUPFAM" id="SSF144083">
    <property type="entry name" value="Magnesium transport protein CorA, transmembrane region"/>
    <property type="match status" value="1"/>
</dbReference>
<evidence type="ECO:0000256" key="6">
    <source>
        <dbReference type="ARBA" id="ARBA00022692"/>
    </source>
</evidence>